<comment type="similarity">
    <text evidence="2">Belongs to the uracil-DNA glycosylase (UDG) superfamily. Type 4 (UDGa) family.</text>
</comment>
<keyword evidence="15" id="KW-1185">Reference proteome</keyword>
<dbReference type="Pfam" id="PF03167">
    <property type="entry name" value="UDG"/>
    <property type="match status" value="1"/>
</dbReference>
<dbReference type="CDD" id="cd10030">
    <property type="entry name" value="UDG-F4_TTUDGA_SPO1dp_like"/>
    <property type="match status" value="1"/>
</dbReference>
<organism evidence="14 15">
    <name type="scientific">Acidiphilium iwatense</name>
    <dbReference type="NCBI Taxonomy" id="768198"/>
    <lineage>
        <taxon>Bacteria</taxon>
        <taxon>Pseudomonadati</taxon>
        <taxon>Pseudomonadota</taxon>
        <taxon>Alphaproteobacteria</taxon>
        <taxon>Acetobacterales</taxon>
        <taxon>Acidocellaceae</taxon>
        <taxon>Acidiphilium</taxon>
    </lineage>
</organism>
<dbReference type="SMART" id="SM00986">
    <property type="entry name" value="UDG"/>
    <property type="match status" value="1"/>
</dbReference>
<evidence type="ECO:0000256" key="10">
    <source>
        <dbReference type="ARBA" id="ARBA00023014"/>
    </source>
</evidence>
<proteinExistence type="inferred from homology"/>
<dbReference type="NCBIfam" id="TIGR00758">
    <property type="entry name" value="UDG_fam4"/>
    <property type="match status" value="1"/>
</dbReference>
<evidence type="ECO:0000313" key="15">
    <source>
        <dbReference type="Proteomes" id="UP001521209"/>
    </source>
</evidence>
<keyword evidence="8" id="KW-0378">Hydrolase</keyword>
<dbReference type="SUPFAM" id="SSF52141">
    <property type="entry name" value="Uracil-DNA glycosylase-like"/>
    <property type="match status" value="1"/>
</dbReference>
<evidence type="ECO:0000313" key="14">
    <source>
        <dbReference type="EMBL" id="MCF3946441.1"/>
    </source>
</evidence>
<keyword evidence="7" id="KW-0227">DNA damage</keyword>
<evidence type="ECO:0000256" key="6">
    <source>
        <dbReference type="ARBA" id="ARBA00022723"/>
    </source>
</evidence>
<evidence type="ECO:0000256" key="12">
    <source>
        <dbReference type="SAM" id="MobiDB-lite"/>
    </source>
</evidence>
<dbReference type="InterPro" id="IPR036895">
    <property type="entry name" value="Uracil-DNA_glycosylase-like_sf"/>
</dbReference>
<reference evidence="14 15" key="1">
    <citation type="submission" date="2022-01" db="EMBL/GenBank/DDBJ databases">
        <authorList>
            <person name="Won M."/>
            <person name="Kim S.-J."/>
            <person name="Kwon S.-W."/>
        </authorList>
    </citation>
    <scope>NUCLEOTIDE SEQUENCE [LARGE SCALE GENOMIC DNA]</scope>
    <source>
        <strain evidence="14 15">KCTC 23505</strain>
    </source>
</reference>
<feature type="domain" description="Uracil-DNA glycosylase-like" evidence="13">
    <location>
        <begin position="95"/>
        <end position="247"/>
    </location>
</feature>
<dbReference type="InterPro" id="IPR051536">
    <property type="entry name" value="UDG_Type-4/5"/>
</dbReference>
<sequence>MHPAGETSRETLLSWLALQAEWGAEDALLDAPQDRGAMPPPASAGKGKQQAVSAPVASPVMAPSTAEAASLAELRAALEKFDQCTLKRTATQLVFADGAEDARIMLVGEAPGAEEDRVGRPFVGPAGQLLDRMLASIGLDRTSVRIVNVVPWRPPGNRTPSDAEISQCLPFLHRHIALIRPHCLLLLGAVAVRALIGGKDGITRIRGKWRNLEIPGLDAPVRTLPTYHPAFLLRQPAAKRQAWADLLALRQDCVSAGIPCDAAMQNNDKFTKS</sequence>
<evidence type="ECO:0000259" key="13">
    <source>
        <dbReference type="SMART" id="SM00986"/>
    </source>
</evidence>
<evidence type="ECO:0000256" key="5">
    <source>
        <dbReference type="ARBA" id="ARBA00022485"/>
    </source>
</evidence>
<dbReference type="Proteomes" id="UP001521209">
    <property type="component" value="Unassembled WGS sequence"/>
</dbReference>
<keyword evidence="9" id="KW-0408">Iron</keyword>
<dbReference type="Gene3D" id="3.40.470.10">
    <property type="entry name" value="Uracil-DNA glycosylase-like domain"/>
    <property type="match status" value="1"/>
</dbReference>
<evidence type="ECO:0000256" key="1">
    <source>
        <dbReference type="ARBA" id="ARBA00001400"/>
    </source>
</evidence>
<name>A0ABS9DUN7_9PROT</name>
<comment type="caution">
    <text evidence="14">The sequence shown here is derived from an EMBL/GenBank/DDBJ whole genome shotgun (WGS) entry which is preliminary data.</text>
</comment>
<dbReference type="PANTHER" id="PTHR33693:SF1">
    <property type="entry name" value="TYPE-4 URACIL-DNA GLYCOSYLASE"/>
    <property type="match status" value="1"/>
</dbReference>
<dbReference type="InterPro" id="IPR005122">
    <property type="entry name" value="Uracil-DNA_glycosylase-like"/>
</dbReference>
<evidence type="ECO:0000256" key="2">
    <source>
        <dbReference type="ARBA" id="ARBA00006521"/>
    </source>
</evidence>
<evidence type="ECO:0000256" key="11">
    <source>
        <dbReference type="ARBA" id="ARBA00023204"/>
    </source>
</evidence>
<feature type="region of interest" description="Disordered" evidence="12">
    <location>
        <begin position="31"/>
        <end position="51"/>
    </location>
</feature>
<protein>
    <recommendedName>
        <fullName evidence="4">Type-4 uracil-DNA glycosylase</fullName>
        <ecNumber evidence="3">3.2.2.27</ecNumber>
    </recommendedName>
</protein>
<dbReference type="EC" id="3.2.2.27" evidence="3"/>
<accession>A0ABS9DUN7</accession>
<keyword evidence="10" id="KW-0411">Iron-sulfur</keyword>
<evidence type="ECO:0000256" key="3">
    <source>
        <dbReference type="ARBA" id="ARBA00012030"/>
    </source>
</evidence>
<dbReference type="RefSeq" id="WP_235703736.1">
    <property type="nucleotide sequence ID" value="NZ_JAKGBZ010000010.1"/>
</dbReference>
<evidence type="ECO:0000256" key="4">
    <source>
        <dbReference type="ARBA" id="ARBA00019403"/>
    </source>
</evidence>
<dbReference type="PANTHER" id="PTHR33693">
    <property type="entry name" value="TYPE-5 URACIL-DNA GLYCOSYLASE"/>
    <property type="match status" value="1"/>
</dbReference>
<evidence type="ECO:0000256" key="7">
    <source>
        <dbReference type="ARBA" id="ARBA00022763"/>
    </source>
</evidence>
<dbReference type="EMBL" id="JAKGBZ010000010">
    <property type="protein sequence ID" value="MCF3946441.1"/>
    <property type="molecule type" value="Genomic_DNA"/>
</dbReference>
<evidence type="ECO:0000256" key="8">
    <source>
        <dbReference type="ARBA" id="ARBA00022801"/>
    </source>
</evidence>
<gene>
    <name evidence="14" type="ORF">L2A60_07055</name>
</gene>
<keyword evidence="6" id="KW-0479">Metal-binding</keyword>
<evidence type="ECO:0000256" key="9">
    <source>
        <dbReference type="ARBA" id="ARBA00023004"/>
    </source>
</evidence>
<keyword evidence="11" id="KW-0234">DNA repair</keyword>
<dbReference type="InterPro" id="IPR005273">
    <property type="entry name" value="Ura-DNA_glyco_family4"/>
</dbReference>
<comment type="catalytic activity">
    <reaction evidence="1">
        <text>Hydrolyzes single-stranded DNA or mismatched double-stranded DNA and polynucleotides, releasing free uracil.</text>
        <dbReference type="EC" id="3.2.2.27"/>
    </reaction>
</comment>
<keyword evidence="5" id="KW-0004">4Fe-4S</keyword>
<dbReference type="SMART" id="SM00987">
    <property type="entry name" value="UreE_C"/>
    <property type="match status" value="1"/>
</dbReference>